<evidence type="ECO:0000256" key="2">
    <source>
        <dbReference type="SAM" id="Phobius"/>
    </source>
</evidence>
<dbReference type="PANTHER" id="PTHR33802:SF1">
    <property type="entry name" value="XK-RELATED PROTEIN"/>
    <property type="match status" value="1"/>
</dbReference>
<dbReference type="PANTHER" id="PTHR33802">
    <property type="entry name" value="SI:CH211-161H7.5-RELATED"/>
    <property type="match status" value="1"/>
</dbReference>
<evidence type="ECO:0000313" key="4">
    <source>
        <dbReference type="Proteomes" id="UP000664859"/>
    </source>
</evidence>
<comment type="caution">
    <text evidence="3">The sequence shown here is derived from an EMBL/GenBank/DDBJ whole genome shotgun (WGS) entry which is preliminary data.</text>
</comment>
<reference evidence="3" key="1">
    <citation type="submission" date="2021-02" db="EMBL/GenBank/DDBJ databases">
        <title>First Annotated Genome of the Yellow-green Alga Tribonema minus.</title>
        <authorList>
            <person name="Mahan K.M."/>
        </authorList>
    </citation>
    <scope>NUCLEOTIDE SEQUENCE</scope>
    <source>
        <strain evidence="3">UTEX B ZZ1240</strain>
    </source>
</reference>
<feature type="transmembrane region" description="Helical" evidence="2">
    <location>
        <begin position="29"/>
        <end position="50"/>
    </location>
</feature>
<organism evidence="3 4">
    <name type="scientific">Tribonema minus</name>
    <dbReference type="NCBI Taxonomy" id="303371"/>
    <lineage>
        <taxon>Eukaryota</taxon>
        <taxon>Sar</taxon>
        <taxon>Stramenopiles</taxon>
        <taxon>Ochrophyta</taxon>
        <taxon>PX clade</taxon>
        <taxon>Xanthophyceae</taxon>
        <taxon>Tribonematales</taxon>
        <taxon>Tribonemataceae</taxon>
        <taxon>Tribonema</taxon>
    </lineage>
</organism>
<proteinExistence type="predicted"/>
<evidence type="ECO:0000313" key="3">
    <source>
        <dbReference type="EMBL" id="KAG5183525.1"/>
    </source>
</evidence>
<feature type="transmembrane region" description="Helical" evidence="2">
    <location>
        <begin position="226"/>
        <end position="245"/>
    </location>
</feature>
<feature type="region of interest" description="Disordered" evidence="1">
    <location>
        <begin position="1"/>
        <end position="21"/>
    </location>
</feature>
<protein>
    <recommendedName>
        <fullName evidence="5">Tryptophan-rich sensory protein</fullName>
    </recommendedName>
</protein>
<feature type="transmembrane region" description="Helical" evidence="2">
    <location>
        <begin position="70"/>
        <end position="89"/>
    </location>
</feature>
<accession>A0A835YY35</accession>
<sequence>MSQDRRTTEDGASKQPPGGAPRLWHRRAAVINALAFVLNVAVVGASSVGLLGRTQKGVSDTFTTLITPAAFAFGIWGPIYSGESAWVVWALQKGNERARSVAAVGPWFSIACALQAVWSVAWAQEALLTSTAILSVVSACLWASAAGLRRARAAGDAPPPNGIEFRSSHFTIALHAGWVLAATLVNVNMALVGAGAMAALQLWAAAASLLALGAAGTAYGVKRRDLGFGAAIAWALLGAAANPGARNGRLSVGAARGLQGVLTAGGVALAAVLARAVRRSAGARRDARRE</sequence>
<feature type="transmembrane region" description="Helical" evidence="2">
    <location>
        <begin position="257"/>
        <end position="277"/>
    </location>
</feature>
<keyword evidence="2" id="KW-0812">Transmembrane</keyword>
<keyword evidence="2" id="KW-0472">Membrane</keyword>
<evidence type="ECO:0008006" key="5">
    <source>
        <dbReference type="Google" id="ProtNLM"/>
    </source>
</evidence>
<name>A0A835YY35_9STRA</name>
<feature type="transmembrane region" description="Helical" evidence="2">
    <location>
        <begin position="127"/>
        <end position="148"/>
    </location>
</feature>
<keyword evidence="4" id="KW-1185">Reference proteome</keyword>
<feature type="transmembrane region" description="Helical" evidence="2">
    <location>
        <begin position="198"/>
        <end position="219"/>
    </location>
</feature>
<gene>
    <name evidence="3" type="ORF">JKP88DRAFT_316596</name>
</gene>
<dbReference type="EMBL" id="JAFCMP010000201">
    <property type="protein sequence ID" value="KAG5183525.1"/>
    <property type="molecule type" value="Genomic_DNA"/>
</dbReference>
<dbReference type="AlphaFoldDB" id="A0A835YY35"/>
<feature type="transmembrane region" description="Helical" evidence="2">
    <location>
        <begin position="101"/>
        <end position="121"/>
    </location>
</feature>
<feature type="transmembrane region" description="Helical" evidence="2">
    <location>
        <begin position="169"/>
        <end position="192"/>
    </location>
</feature>
<feature type="compositionally biased region" description="Basic and acidic residues" evidence="1">
    <location>
        <begin position="1"/>
        <end position="12"/>
    </location>
</feature>
<dbReference type="Proteomes" id="UP000664859">
    <property type="component" value="Unassembled WGS sequence"/>
</dbReference>
<keyword evidence="2" id="KW-1133">Transmembrane helix</keyword>
<dbReference type="OrthoDB" id="5586934at2759"/>
<evidence type="ECO:0000256" key="1">
    <source>
        <dbReference type="SAM" id="MobiDB-lite"/>
    </source>
</evidence>